<name>A0AAV4NK06_CAEEX</name>
<dbReference type="EMBL" id="BPLR01003372">
    <property type="protein sequence ID" value="GIX83819.1"/>
    <property type="molecule type" value="Genomic_DNA"/>
</dbReference>
<comment type="caution">
    <text evidence="1">The sequence shown here is derived from an EMBL/GenBank/DDBJ whole genome shotgun (WGS) entry which is preliminary data.</text>
</comment>
<gene>
    <name evidence="1" type="ORF">CEXT_262241</name>
</gene>
<dbReference type="AlphaFoldDB" id="A0AAV4NK06"/>
<dbReference type="Proteomes" id="UP001054945">
    <property type="component" value="Unassembled WGS sequence"/>
</dbReference>
<evidence type="ECO:0000313" key="2">
    <source>
        <dbReference type="Proteomes" id="UP001054945"/>
    </source>
</evidence>
<proteinExistence type="predicted"/>
<accession>A0AAV4NK06</accession>
<protein>
    <submittedName>
        <fullName evidence="1">Uncharacterized protein</fullName>
    </submittedName>
</protein>
<keyword evidence="2" id="KW-1185">Reference proteome</keyword>
<sequence>MATECSPVKASGRGVSEFRRGIGDLGRSGSRVGLRNPIEVLLCWIRREGKGLTLPHPRPFLRFLFEIEVVASNPNSSRWMSVT</sequence>
<reference evidence="1 2" key="1">
    <citation type="submission" date="2021-06" db="EMBL/GenBank/DDBJ databases">
        <title>Caerostris extrusa draft genome.</title>
        <authorList>
            <person name="Kono N."/>
            <person name="Arakawa K."/>
        </authorList>
    </citation>
    <scope>NUCLEOTIDE SEQUENCE [LARGE SCALE GENOMIC DNA]</scope>
</reference>
<evidence type="ECO:0000313" key="1">
    <source>
        <dbReference type="EMBL" id="GIX83819.1"/>
    </source>
</evidence>
<organism evidence="1 2">
    <name type="scientific">Caerostris extrusa</name>
    <name type="common">Bark spider</name>
    <name type="synonym">Caerostris bankana</name>
    <dbReference type="NCBI Taxonomy" id="172846"/>
    <lineage>
        <taxon>Eukaryota</taxon>
        <taxon>Metazoa</taxon>
        <taxon>Ecdysozoa</taxon>
        <taxon>Arthropoda</taxon>
        <taxon>Chelicerata</taxon>
        <taxon>Arachnida</taxon>
        <taxon>Araneae</taxon>
        <taxon>Araneomorphae</taxon>
        <taxon>Entelegynae</taxon>
        <taxon>Araneoidea</taxon>
        <taxon>Araneidae</taxon>
        <taxon>Caerostris</taxon>
    </lineage>
</organism>